<dbReference type="AlphaFoldDB" id="R5VLE3"/>
<protein>
    <submittedName>
        <fullName evidence="1">Uncharacterized protein</fullName>
    </submittedName>
</protein>
<gene>
    <name evidence="1" type="ORF">BN536_00930</name>
</gene>
<accession>R5VLE3</accession>
<sequence>MFSGLIIIVDLEGVEPSSKQGSHMLSTCLSLPSVFVHKQDQSHPLIP</sequence>
<comment type="caution">
    <text evidence="1">The sequence shown here is derived from an EMBL/GenBank/DDBJ whole genome shotgun (WGS) entry which is preliminary data.</text>
</comment>
<reference evidence="1" key="1">
    <citation type="submission" date="2012-11" db="EMBL/GenBank/DDBJ databases">
        <title>Dependencies among metagenomic species, viruses, plasmids and units of genetic variation.</title>
        <authorList>
            <person name="Nielsen H.B."/>
            <person name="Almeida M."/>
            <person name="Juncker A.S."/>
            <person name="Rasmussen S."/>
            <person name="Li J."/>
            <person name="Sunagawa S."/>
            <person name="Plichta D."/>
            <person name="Gautier L."/>
            <person name="Le Chatelier E."/>
            <person name="Peletier E."/>
            <person name="Bonde I."/>
            <person name="Nielsen T."/>
            <person name="Manichanh C."/>
            <person name="Arumugam M."/>
            <person name="Batto J."/>
            <person name="Santos M.B.Q.D."/>
            <person name="Blom N."/>
            <person name="Borruel N."/>
            <person name="Burgdorf K.S."/>
            <person name="Boumezbeur F."/>
            <person name="Casellas F."/>
            <person name="Dore J."/>
            <person name="Guarner F."/>
            <person name="Hansen T."/>
            <person name="Hildebrand F."/>
            <person name="Kaas R.S."/>
            <person name="Kennedy S."/>
            <person name="Kristiansen K."/>
            <person name="Kultima J.R."/>
            <person name="Leonard P."/>
            <person name="Levenez F."/>
            <person name="Lund O."/>
            <person name="Moumen B."/>
            <person name="Le Paslier D."/>
            <person name="Pons N."/>
            <person name="Pedersen O."/>
            <person name="Prifti E."/>
            <person name="Qin J."/>
            <person name="Raes J."/>
            <person name="Tap J."/>
            <person name="Tims S."/>
            <person name="Ussery D.W."/>
            <person name="Yamada T."/>
            <person name="MetaHit consortium"/>
            <person name="Renault P."/>
            <person name="Sicheritz-Ponten T."/>
            <person name="Bork P."/>
            <person name="Wang J."/>
            <person name="Brunak S."/>
            <person name="Ehrlich S.D."/>
        </authorList>
    </citation>
    <scope>NUCLEOTIDE SEQUENCE [LARGE SCALE GENOMIC DNA]</scope>
</reference>
<dbReference type="EMBL" id="CBAT010000255">
    <property type="protein sequence ID" value="CCZ88629.1"/>
    <property type="molecule type" value="Genomic_DNA"/>
</dbReference>
<organism evidence="1 2">
    <name type="scientific">Phocaeicola plebeius CAG:211</name>
    <dbReference type="NCBI Taxonomy" id="1263052"/>
    <lineage>
        <taxon>Bacteria</taxon>
        <taxon>Pseudomonadati</taxon>
        <taxon>Bacteroidota</taxon>
        <taxon>Bacteroidia</taxon>
        <taxon>Bacteroidales</taxon>
        <taxon>Bacteroidaceae</taxon>
        <taxon>Phocaeicola</taxon>
    </lineage>
</organism>
<evidence type="ECO:0000313" key="2">
    <source>
        <dbReference type="Proteomes" id="UP000018372"/>
    </source>
</evidence>
<proteinExistence type="predicted"/>
<evidence type="ECO:0000313" key="1">
    <source>
        <dbReference type="EMBL" id="CCZ88629.1"/>
    </source>
</evidence>
<name>R5VLE3_9BACT</name>
<dbReference type="Proteomes" id="UP000018372">
    <property type="component" value="Unassembled WGS sequence"/>
</dbReference>